<dbReference type="PROSITE" id="PS50234">
    <property type="entry name" value="VWFA"/>
    <property type="match status" value="1"/>
</dbReference>
<evidence type="ECO:0000313" key="6">
    <source>
        <dbReference type="Proteomes" id="UP000239899"/>
    </source>
</evidence>
<keyword evidence="2 3" id="KW-0732">Signal</keyword>
<feature type="domain" description="VWFA" evidence="4">
    <location>
        <begin position="342"/>
        <end position="589"/>
    </location>
</feature>
<dbReference type="PANTHER" id="PTHR33227">
    <property type="entry name" value="STIGMA-SPECIFIC STIG1-LIKE PROTEIN 3"/>
    <property type="match status" value="1"/>
</dbReference>
<evidence type="ECO:0000256" key="3">
    <source>
        <dbReference type="SAM" id="SignalP"/>
    </source>
</evidence>
<proteinExistence type="inferred from homology"/>
<accession>A0A2P6TNP0</accession>
<sequence>MRATIFVVATLATCMLASSVDAWTRQTQGAPGCGRDCTGCPTAPACLNGRPKTEKPCCWTSTGPKNKDGFCYQYQENDNNCGACGNKCGAGETCCNGACKALLSDAQNCGTCGNKCGAGETCCNGACKALLTDEQNCGTCGNKCGAGETCCNGACKALLTDVQNCGTCGNKCGAGETCCNGVCKALLSDAQNCGTCGNKCGAGETCCNGACKALLTDAQNCGACDTKCGAGETCCNGVCKALLTDAQNCGTCGKTCDADAGESCCGATCKDLTTDVQNCGACGTVCDNGQQCVDGTCTTIRVCNKDNCLEYGDGADCPCTKCEDGYKIVDGNCVLCSNIPADVYFLADNTGSMGGIISTVQSGARDILSALQASSDLGDLRVGVGAYRDRGDDFVFRHFTGLTADTDAALSAIGTWSAAGGLDEPEGQLYALYKASLLAFSPPPAVWATQGPDVVVVYCDKQPASRPARLSDPANPYGFRAGASKIIVWFGDAPGHNPICPNYVAPGEPSVNVDLSLVAAQLSTAGIKVIAISVGENRLDATDGVDGFRFCSEPSPQPQQATVLTTATGGQLYTNIQTSNVVQVIIDSVKDAACTSTSTSTSTARFGIAAARVARPVVEPAGTTPATN</sequence>
<evidence type="ECO:0000256" key="2">
    <source>
        <dbReference type="ARBA" id="ARBA00022729"/>
    </source>
</evidence>
<evidence type="ECO:0000313" key="5">
    <source>
        <dbReference type="EMBL" id="PRW50957.1"/>
    </source>
</evidence>
<organism evidence="5 6">
    <name type="scientific">Chlorella sorokiniana</name>
    <name type="common">Freshwater green alga</name>
    <dbReference type="NCBI Taxonomy" id="3076"/>
    <lineage>
        <taxon>Eukaryota</taxon>
        <taxon>Viridiplantae</taxon>
        <taxon>Chlorophyta</taxon>
        <taxon>core chlorophytes</taxon>
        <taxon>Trebouxiophyceae</taxon>
        <taxon>Chlorellales</taxon>
        <taxon>Chlorellaceae</taxon>
        <taxon>Chlorella clade</taxon>
        <taxon>Chlorella</taxon>
    </lineage>
</organism>
<protein>
    <submittedName>
        <fullName evidence="5">Tryptophan synthase alpha chain</fullName>
    </submittedName>
</protein>
<dbReference type="Proteomes" id="UP000239899">
    <property type="component" value="Unassembled WGS sequence"/>
</dbReference>
<dbReference type="STRING" id="3076.A0A2P6TNP0"/>
<dbReference type="Pfam" id="PF04885">
    <property type="entry name" value="Stig1"/>
    <property type="match status" value="2"/>
</dbReference>
<comment type="similarity">
    <text evidence="1">Belongs to the STIG1 family.</text>
</comment>
<keyword evidence="6" id="KW-1185">Reference proteome</keyword>
<dbReference type="InterPro" id="IPR036465">
    <property type="entry name" value="vWFA_dom_sf"/>
</dbReference>
<dbReference type="PANTHER" id="PTHR33227:SF48">
    <property type="entry name" value="STIGMA-SPECIFIC STIG1-LIKE PROTEIN 4"/>
    <property type="match status" value="1"/>
</dbReference>
<reference evidence="5 6" key="1">
    <citation type="journal article" date="2018" name="Plant J.">
        <title>Genome sequences of Chlorella sorokiniana UTEX 1602 and Micractinium conductrix SAG 241.80: implications to maltose excretion by a green alga.</title>
        <authorList>
            <person name="Arriola M.B."/>
            <person name="Velmurugan N."/>
            <person name="Zhang Y."/>
            <person name="Plunkett M.H."/>
            <person name="Hondzo H."/>
            <person name="Barney B.M."/>
        </authorList>
    </citation>
    <scope>NUCLEOTIDE SEQUENCE [LARGE SCALE GENOMIC DNA]</scope>
    <source>
        <strain evidence="6">UTEX 1602</strain>
    </source>
</reference>
<feature type="chain" id="PRO_5015118160" evidence="3">
    <location>
        <begin position="23"/>
        <end position="628"/>
    </location>
</feature>
<dbReference type="SUPFAM" id="SSF53300">
    <property type="entry name" value="vWA-like"/>
    <property type="match status" value="1"/>
</dbReference>
<name>A0A2P6TNP0_CHLSO</name>
<evidence type="ECO:0000256" key="1">
    <source>
        <dbReference type="ARBA" id="ARBA00006010"/>
    </source>
</evidence>
<evidence type="ECO:0000259" key="4">
    <source>
        <dbReference type="PROSITE" id="PS50234"/>
    </source>
</evidence>
<feature type="signal peptide" evidence="3">
    <location>
        <begin position="1"/>
        <end position="22"/>
    </location>
</feature>
<dbReference type="InterPro" id="IPR006969">
    <property type="entry name" value="Stig-like"/>
</dbReference>
<gene>
    <name evidence="5" type="ORF">C2E21_5645</name>
</gene>
<dbReference type="EMBL" id="LHPG02000010">
    <property type="protein sequence ID" value="PRW50957.1"/>
    <property type="molecule type" value="Genomic_DNA"/>
</dbReference>
<dbReference type="InterPro" id="IPR002035">
    <property type="entry name" value="VWF_A"/>
</dbReference>
<dbReference type="Gene3D" id="3.40.50.410">
    <property type="entry name" value="von Willebrand factor, type A domain"/>
    <property type="match status" value="1"/>
</dbReference>
<dbReference type="OrthoDB" id="2013942at2759"/>
<dbReference type="AlphaFoldDB" id="A0A2P6TNP0"/>
<comment type="caution">
    <text evidence="5">The sequence shown here is derived from an EMBL/GenBank/DDBJ whole genome shotgun (WGS) entry which is preliminary data.</text>
</comment>